<sequence length="160" mass="17390">MEKQEITLENILERYKDTAGPGDQQAVIALLREVQQLYGCVPDSVQQRVAQAVDAAPSLITALVRRVPGLTPAAYRHRIVVCTGPRCSAKGGTALLRAVENALGIAPGETTPDGCFRLETRNCLKQCGSAPNLTVDQTLYASVRVEDIPNLLKRYREPSC</sequence>
<dbReference type="PANTHER" id="PTHR43342">
    <property type="entry name" value="NADH-QUINONE OXIDOREDUCTASE, E SUBUNIT"/>
    <property type="match status" value="1"/>
</dbReference>
<protein>
    <submittedName>
        <fullName evidence="4">NAD(P)H-dependent oxidoreductase subunit E</fullName>
    </submittedName>
</protein>
<name>A0ABS9MNH3_9FIRM</name>
<accession>A0ABS9MNH3</accession>
<dbReference type="InterPro" id="IPR042128">
    <property type="entry name" value="NuoE_dom"/>
</dbReference>
<evidence type="ECO:0000313" key="5">
    <source>
        <dbReference type="Proteomes" id="UP001298681"/>
    </source>
</evidence>
<comment type="caution">
    <text evidence="4">The sequence shown here is derived from an EMBL/GenBank/DDBJ whole genome shotgun (WGS) entry which is preliminary data.</text>
</comment>
<dbReference type="CDD" id="cd03064">
    <property type="entry name" value="TRX_Fd_NuoE"/>
    <property type="match status" value="1"/>
</dbReference>
<dbReference type="InterPro" id="IPR041921">
    <property type="entry name" value="NuoE_N"/>
</dbReference>
<evidence type="ECO:0000313" key="4">
    <source>
        <dbReference type="EMBL" id="MCG4611752.1"/>
    </source>
</evidence>
<gene>
    <name evidence="4" type="ORF">L0P57_12520</name>
</gene>
<organism evidence="4 5">
    <name type="scientific">Anaeromassilibacillus senegalensis</name>
    <dbReference type="NCBI Taxonomy" id="1673717"/>
    <lineage>
        <taxon>Bacteria</taxon>
        <taxon>Bacillati</taxon>
        <taxon>Bacillota</taxon>
        <taxon>Clostridia</taxon>
        <taxon>Eubacteriales</taxon>
        <taxon>Acutalibacteraceae</taxon>
        <taxon>Anaeromassilibacillus</taxon>
    </lineage>
</organism>
<dbReference type="Proteomes" id="UP001298681">
    <property type="component" value="Unassembled WGS sequence"/>
</dbReference>
<keyword evidence="2" id="KW-0408">Iron</keyword>
<dbReference type="InterPro" id="IPR036249">
    <property type="entry name" value="Thioredoxin-like_sf"/>
</dbReference>
<dbReference type="PANTHER" id="PTHR43342:SF2">
    <property type="entry name" value="POTENTIAL NAD-REDUCING HYDROGENASE SUBUNIT"/>
    <property type="match status" value="1"/>
</dbReference>
<evidence type="ECO:0000256" key="3">
    <source>
        <dbReference type="ARBA" id="ARBA00023014"/>
    </source>
</evidence>
<dbReference type="SUPFAM" id="SSF52833">
    <property type="entry name" value="Thioredoxin-like"/>
    <property type="match status" value="1"/>
</dbReference>
<evidence type="ECO:0000256" key="2">
    <source>
        <dbReference type="ARBA" id="ARBA00023004"/>
    </source>
</evidence>
<dbReference type="EMBL" id="JAKNHQ010000022">
    <property type="protein sequence ID" value="MCG4611752.1"/>
    <property type="molecule type" value="Genomic_DNA"/>
</dbReference>
<dbReference type="Gene3D" id="1.10.10.1590">
    <property type="entry name" value="NADH-quinone oxidoreductase subunit E"/>
    <property type="match status" value="1"/>
</dbReference>
<keyword evidence="1" id="KW-0479">Metal-binding</keyword>
<dbReference type="InterPro" id="IPR028431">
    <property type="entry name" value="NADP_DH_HndA-like"/>
</dbReference>
<dbReference type="Gene3D" id="3.40.30.10">
    <property type="entry name" value="Glutaredoxin"/>
    <property type="match status" value="1"/>
</dbReference>
<reference evidence="4 5" key="1">
    <citation type="submission" date="2022-01" db="EMBL/GenBank/DDBJ databases">
        <title>Collection of gut derived symbiotic bacterial strains cultured from healthy donors.</title>
        <authorList>
            <person name="Lin H."/>
            <person name="Kohout C."/>
            <person name="Waligurski E."/>
            <person name="Pamer E.G."/>
        </authorList>
    </citation>
    <scope>NUCLEOTIDE SEQUENCE [LARGE SCALE GENOMIC DNA]</scope>
    <source>
        <strain evidence="4 5">DFI.7.58</strain>
    </source>
</reference>
<dbReference type="RefSeq" id="WP_195450427.1">
    <property type="nucleotide sequence ID" value="NZ_JAKNHQ010000022.1"/>
</dbReference>
<proteinExistence type="predicted"/>
<keyword evidence="5" id="KW-1185">Reference proteome</keyword>
<keyword evidence="3" id="KW-0411">Iron-sulfur</keyword>
<dbReference type="Pfam" id="PF01257">
    <property type="entry name" value="2Fe-2S_thioredx"/>
    <property type="match status" value="1"/>
</dbReference>
<evidence type="ECO:0000256" key="1">
    <source>
        <dbReference type="ARBA" id="ARBA00022723"/>
    </source>
</evidence>